<evidence type="ECO:0000313" key="3">
    <source>
        <dbReference type="EMBL" id="QDU40139.1"/>
    </source>
</evidence>
<reference evidence="3 4" key="1">
    <citation type="submission" date="2019-02" db="EMBL/GenBank/DDBJ databases">
        <title>Deep-cultivation of Planctomycetes and their phenomic and genomic characterization uncovers novel biology.</title>
        <authorList>
            <person name="Wiegand S."/>
            <person name="Jogler M."/>
            <person name="Boedeker C."/>
            <person name="Pinto D."/>
            <person name="Vollmers J."/>
            <person name="Rivas-Marin E."/>
            <person name="Kohn T."/>
            <person name="Peeters S.H."/>
            <person name="Heuer A."/>
            <person name="Rast P."/>
            <person name="Oberbeckmann S."/>
            <person name="Bunk B."/>
            <person name="Jeske O."/>
            <person name="Meyerdierks A."/>
            <person name="Storesund J.E."/>
            <person name="Kallscheuer N."/>
            <person name="Luecker S."/>
            <person name="Lage O.M."/>
            <person name="Pohl T."/>
            <person name="Merkel B.J."/>
            <person name="Hornburger P."/>
            <person name="Mueller R.-W."/>
            <person name="Bruemmer F."/>
            <person name="Labrenz M."/>
            <person name="Spormann A.M."/>
            <person name="Op den Camp H."/>
            <person name="Overmann J."/>
            <person name="Amann R."/>
            <person name="Jetten M.S.M."/>
            <person name="Mascher T."/>
            <person name="Medema M.H."/>
            <person name="Devos D.P."/>
            <person name="Kaster A.-K."/>
            <person name="Ovreas L."/>
            <person name="Rohde M."/>
            <person name="Galperin M.Y."/>
            <person name="Jogler C."/>
        </authorList>
    </citation>
    <scope>NUCLEOTIDE SEQUENCE [LARGE SCALE GENOMIC DNA]</scope>
    <source>
        <strain evidence="3 4">Mal4</strain>
    </source>
</reference>
<dbReference type="AlphaFoldDB" id="A0A517ZCF4"/>
<dbReference type="EMBL" id="CP036275">
    <property type="protein sequence ID" value="QDU40139.1"/>
    <property type="molecule type" value="Genomic_DNA"/>
</dbReference>
<accession>A0A517ZCF4</accession>
<evidence type="ECO:0000256" key="2">
    <source>
        <dbReference type="SAM" id="MobiDB-lite"/>
    </source>
</evidence>
<evidence type="ECO:0000256" key="1">
    <source>
        <dbReference type="SAM" id="Coils"/>
    </source>
</evidence>
<evidence type="ECO:0000313" key="4">
    <source>
        <dbReference type="Proteomes" id="UP000320496"/>
    </source>
</evidence>
<feature type="compositionally biased region" description="Basic and acidic residues" evidence="2">
    <location>
        <begin position="36"/>
        <end position="53"/>
    </location>
</feature>
<dbReference type="KEGG" id="mri:Mal4_44940"/>
<protein>
    <submittedName>
        <fullName evidence="3">Uncharacterized protein</fullName>
    </submittedName>
</protein>
<dbReference type="Proteomes" id="UP000320496">
    <property type="component" value="Chromosome"/>
</dbReference>
<gene>
    <name evidence="3" type="ORF">Mal4_44940</name>
</gene>
<keyword evidence="4" id="KW-1185">Reference proteome</keyword>
<proteinExistence type="predicted"/>
<dbReference type="RefSeq" id="WP_145371256.1">
    <property type="nucleotide sequence ID" value="NZ_CP036275.1"/>
</dbReference>
<feature type="region of interest" description="Disordered" evidence="2">
    <location>
        <begin position="31"/>
        <end position="53"/>
    </location>
</feature>
<organism evidence="3 4">
    <name type="scientific">Maioricimonas rarisocia</name>
    <dbReference type="NCBI Taxonomy" id="2528026"/>
    <lineage>
        <taxon>Bacteria</taxon>
        <taxon>Pseudomonadati</taxon>
        <taxon>Planctomycetota</taxon>
        <taxon>Planctomycetia</taxon>
        <taxon>Planctomycetales</taxon>
        <taxon>Planctomycetaceae</taxon>
        <taxon>Maioricimonas</taxon>
    </lineage>
</organism>
<feature type="coiled-coil region" evidence="1">
    <location>
        <begin position="60"/>
        <end position="87"/>
    </location>
</feature>
<name>A0A517ZCF4_9PLAN</name>
<sequence length="90" mass="9995">MNIRMLPRPLRLVVTPLLFLAIGFALGSQRGSEGIGHAEVRKPPQRKAFESGSERSEKVLREILSELKQIDGRVENLEKSVNTIAQNSGK</sequence>
<keyword evidence="1" id="KW-0175">Coiled coil</keyword>